<accession>X1BQT6</accession>
<evidence type="ECO:0000313" key="1">
    <source>
        <dbReference type="EMBL" id="GAG86513.1"/>
    </source>
</evidence>
<organism evidence="1">
    <name type="scientific">marine sediment metagenome</name>
    <dbReference type="NCBI Taxonomy" id="412755"/>
    <lineage>
        <taxon>unclassified sequences</taxon>
        <taxon>metagenomes</taxon>
        <taxon>ecological metagenomes</taxon>
    </lineage>
</organism>
<feature type="non-terminal residue" evidence="1">
    <location>
        <position position="1"/>
    </location>
</feature>
<name>X1BQT6_9ZZZZ</name>
<dbReference type="AlphaFoldDB" id="X1BQT6"/>
<dbReference type="EMBL" id="BART01011549">
    <property type="protein sequence ID" value="GAG86513.1"/>
    <property type="molecule type" value="Genomic_DNA"/>
</dbReference>
<reference evidence="1" key="1">
    <citation type="journal article" date="2014" name="Front. Microbiol.">
        <title>High frequency of phylogenetically diverse reductive dehalogenase-homologous genes in deep subseafloor sedimentary metagenomes.</title>
        <authorList>
            <person name="Kawai M."/>
            <person name="Futagami T."/>
            <person name="Toyoda A."/>
            <person name="Takaki Y."/>
            <person name="Nishi S."/>
            <person name="Hori S."/>
            <person name="Arai W."/>
            <person name="Tsubouchi T."/>
            <person name="Morono Y."/>
            <person name="Uchiyama I."/>
            <person name="Ito T."/>
            <person name="Fujiyama A."/>
            <person name="Inagaki F."/>
            <person name="Takami H."/>
        </authorList>
    </citation>
    <scope>NUCLEOTIDE SEQUENCE</scope>
    <source>
        <strain evidence="1">Expedition CK06-06</strain>
    </source>
</reference>
<proteinExistence type="predicted"/>
<comment type="caution">
    <text evidence="1">The sequence shown here is derived from an EMBL/GenBank/DDBJ whole genome shotgun (WGS) entry which is preliminary data.</text>
</comment>
<protein>
    <submittedName>
        <fullName evidence="1">Uncharacterized protein</fullName>
    </submittedName>
</protein>
<sequence>IGYGIHQHRYALAIHGSLQRDFDVIAIPWGEKPTPPEEMVKIILSLFAFKVLGEPETRLHNRLVYTLGMMGELALDLSFMPSTQ</sequence>
<gene>
    <name evidence="1" type="ORF">S01H4_24552</name>
</gene>